<reference evidence="1 2" key="1">
    <citation type="journal article" date="2022" name="bioRxiv">
        <title>The genome of the oomycete Peronosclerospora sorghi, a cosmopolitan pathogen of maize and sorghum, is inflated with dispersed pseudogenes.</title>
        <authorList>
            <person name="Fletcher K."/>
            <person name="Martin F."/>
            <person name="Isakeit T."/>
            <person name="Cavanaugh K."/>
            <person name="Magill C."/>
            <person name="Michelmore R."/>
        </authorList>
    </citation>
    <scope>NUCLEOTIDE SEQUENCE [LARGE SCALE GENOMIC DNA]</scope>
    <source>
        <strain evidence="1">P6</strain>
    </source>
</reference>
<gene>
    <name evidence="1" type="ORF">PsorP6_006026</name>
</gene>
<name>A0ACC0W5A6_9STRA</name>
<organism evidence="1 2">
    <name type="scientific">Peronosclerospora sorghi</name>
    <dbReference type="NCBI Taxonomy" id="230839"/>
    <lineage>
        <taxon>Eukaryota</taxon>
        <taxon>Sar</taxon>
        <taxon>Stramenopiles</taxon>
        <taxon>Oomycota</taxon>
        <taxon>Peronosporomycetes</taxon>
        <taxon>Peronosporales</taxon>
        <taxon>Peronosporaceae</taxon>
        <taxon>Peronosclerospora</taxon>
    </lineage>
</organism>
<proteinExistence type="predicted"/>
<comment type="caution">
    <text evidence="1">The sequence shown here is derived from an EMBL/GenBank/DDBJ whole genome shotgun (WGS) entry which is preliminary data.</text>
</comment>
<evidence type="ECO:0000313" key="1">
    <source>
        <dbReference type="EMBL" id="KAI9913929.1"/>
    </source>
</evidence>
<accession>A0ACC0W5A6</accession>
<sequence>MNLAIVIFTMGYAGSATNSHSIEVHTNESIPAHLLRKKPWRFEGRQGIFRATVTKPEASSFEERTPVINQAITISKPGAEKISPDEAEANSMVKISYDEFIDHNPHLANSPDVGDTFSKFFAEDCKRTEEFMKMPSLLACAKTNPPCSRALPRFQSLHGSWLTYSFEPMVCSREYVSHDPSKA</sequence>
<evidence type="ECO:0000313" key="2">
    <source>
        <dbReference type="Proteomes" id="UP001163321"/>
    </source>
</evidence>
<dbReference type="Proteomes" id="UP001163321">
    <property type="component" value="Chromosome 4"/>
</dbReference>
<keyword evidence="2" id="KW-1185">Reference proteome</keyword>
<protein>
    <submittedName>
        <fullName evidence="1">Uncharacterized protein</fullName>
    </submittedName>
</protein>
<dbReference type="EMBL" id="CM047583">
    <property type="protein sequence ID" value="KAI9913929.1"/>
    <property type="molecule type" value="Genomic_DNA"/>
</dbReference>